<dbReference type="InterPro" id="IPR050378">
    <property type="entry name" value="Metallo-dep_Hydrolases_sf"/>
</dbReference>
<evidence type="ECO:0000313" key="4">
    <source>
        <dbReference type="Proteomes" id="UP001228504"/>
    </source>
</evidence>
<protein>
    <recommendedName>
        <fullName evidence="1">Isoaspartyl dipeptidase</fullName>
        <ecNumber evidence="1">3.4.19.-</ecNumber>
    </recommendedName>
</protein>
<comment type="similarity">
    <text evidence="1">Belongs to the peptidase M38 family.</text>
</comment>
<dbReference type="InterPro" id="IPR006680">
    <property type="entry name" value="Amidohydro-rel"/>
</dbReference>
<dbReference type="SUPFAM" id="SSF51338">
    <property type="entry name" value="Composite domain of metallo-dependent hydrolases"/>
    <property type="match status" value="1"/>
</dbReference>
<comment type="subcellular location">
    <subcellularLocation>
        <location evidence="1">Cytoplasm</location>
    </subcellularLocation>
</comment>
<comment type="function">
    <text evidence="1">Catalyzes the hydrolytic cleavage of a subset of L-isoaspartyl (L-beta-aspartyl) dipeptides. Used to degrade proteins damaged by L-isoaspartyl residues formation.</text>
</comment>
<dbReference type="PIRSF" id="PIRSF001238">
    <property type="entry name" value="IadA"/>
    <property type="match status" value="1"/>
</dbReference>
<dbReference type="PANTHER" id="PTHR11647">
    <property type="entry name" value="HYDRANTOINASE/DIHYDROPYRIMIDINASE FAMILY MEMBER"/>
    <property type="match status" value="1"/>
</dbReference>
<organism evidence="3 4">
    <name type="scientific">Eubacterium multiforme</name>
    <dbReference type="NCBI Taxonomy" id="83339"/>
    <lineage>
        <taxon>Bacteria</taxon>
        <taxon>Bacillati</taxon>
        <taxon>Bacillota</taxon>
        <taxon>Clostridia</taxon>
        <taxon>Eubacteriales</taxon>
        <taxon>Eubacteriaceae</taxon>
        <taxon>Eubacterium</taxon>
    </lineage>
</organism>
<keyword evidence="4" id="KW-1185">Reference proteome</keyword>
<name>A0ABT9UU65_9FIRM</name>
<dbReference type="InterPro" id="IPR011059">
    <property type="entry name" value="Metal-dep_hydrolase_composite"/>
</dbReference>
<comment type="cofactor">
    <cofactor evidence="1">
        <name>Zn(2+)</name>
        <dbReference type="ChEBI" id="CHEBI:29105"/>
    </cofactor>
    <text evidence="1">Binds 2 Zn(2+) ions per subunit.</text>
</comment>
<comment type="caution">
    <text evidence="3">The sequence shown here is derived from an EMBL/GenBank/DDBJ whole genome shotgun (WGS) entry which is preliminary data.</text>
</comment>
<dbReference type="Gene3D" id="2.30.40.10">
    <property type="entry name" value="Urease, subunit C, domain 1"/>
    <property type="match status" value="1"/>
</dbReference>
<dbReference type="EC" id="3.4.19.-" evidence="1"/>
<keyword evidence="1" id="KW-0645">Protease</keyword>
<reference evidence="3 4" key="1">
    <citation type="submission" date="2023-07" db="EMBL/GenBank/DDBJ databases">
        <title>Genomic Encyclopedia of Type Strains, Phase IV (KMG-IV): sequencing the most valuable type-strain genomes for metagenomic binning, comparative biology and taxonomic classification.</title>
        <authorList>
            <person name="Goeker M."/>
        </authorList>
    </citation>
    <scope>NUCLEOTIDE SEQUENCE [LARGE SCALE GENOMIC DNA]</scope>
    <source>
        <strain evidence="3 4">DSM 20694</strain>
    </source>
</reference>
<dbReference type="InterPro" id="IPR010229">
    <property type="entry name" value="Pept_M38_dipep"/>
</dbReference>
<evidence type="ECO:0000259" key="2">
    <source>
        <dbReference type="Pfam" id="PF01979"/>
    </source>
</evidence>
<dbReference type="Proteomes" id="UP001228504">
    <property type="component" value="Unassembled WGS sequence"/>
</dbReference>
<dbReference type="InterPro" id="IPR032466">
    <property type="entry name" value="Metal_Hydrolase"/>
</dbReference>
<dbReference type="RefSeq" id="WP_307485910.1">
    <property type="nucleotide sequence ID" value="NZ_JAUSUF010000005.1"/>
</dbReference>
<dbReference type="Pfam" id="PF01979">
    <property type="entry name" value="Amidohydro_1"/>
    <property type="match status" value="1"/>
</dbReference>
<gene>
    <name evidence="3" type="ORF">J2S18_001803</name>
</gene>
<keyword evidence="1" id="KW-0862">Zinc</keyword>
<keyword evidence="1" id="KW-0482">Metalloprotease</keyword>
<dbReference type="PANTHER" id="PTHR11647:SF1">
    <property type="entry name" value="COLLAPSIN RESPONSE MEDIATOR PROTEIN"/>
    <property type="match status" value="1"/>
</dbReference>
<proteinExistence type="inferred from homology"/>
<dbReference type="GO" id="GO:0016787">
    <property type="term" value="F:hydrolase activity"/>
    <property type="evidence" value="ECO:0007669"/>
    <property type="project" value="UniProtKB-KW"/>
</dbReference>
<keyword evidence="1 3" id="KW-0378">Hydrolase</keyword>
<dbReference type="SUPFAM" id="SSF51556">
    <property type="entry name" value="Metallo-dependent hydrolases"/>
    <property type="match status" value="1"/>
</dbReference>
<accession>A0ABT9UU65</accession>
<keyword evidence="1" id="KW-0479">Metal-binding</keyword>
<sequence length="398" mass="42945">MIKVIKNIKLYSPKSLGRKDIVLVGDKIEGIYDSINVPKDFINIEIIDGSNKYAFPGFIDGHVHLIGGGGEGGFKTRTPELQLSNLTTAGITTVNGCIGTDGVCRNMRSLVAKVKGLKEEGITATCYTGSYDVPVKTMTESIKGDLMVVDEIIGVGEIALSDNRSSEPRLDQFINLVAEARVGGLLSNKSGIVNIHLGGGARRLDFLFKMLDETEIPATQVLPTHMSRTKELLDAGVEWIKRGGYIDLTTSSDPDNLEKGEMIASKALKYLLDKGLPIEKITFTSDGNGSMPIFDEDGKLKGLGICSVKSLYESIKESILNEGIAIEDALKVATSNVADVLKLNSKGRIEEGKDADIVIVNEKDLSIDKVIAMGKIMVDEGKAKITGTFENAIKKSFD</sequence>
<feature type="domain" description="Amidohydrolase-related" evidence="2">
    <location>
        <begin position="54"/>
        <end position="377"/>
    </location>
</feature>
<evidence type="ECO:0000313" key="3">
    <source>
        <dbReference type="EMBL" id="MDQ0149872.1"/>
    </source>
</evidence>
<dbReference type="EMBL" id="JAUSUF010000005">
    <property type="protein sequence ID" value="MDQ0149872.1"/>
    <property type="molecule type" value="Genomic_DNA"/>
</dbReference>
<dbReference type="Gene3D" id="3.20.20.140">
    <property type="entry name" value="Metal-dependent hydrolases"/>
    <property type="match status" value="1"/>
</dbReference>
<evidence type="ECO:0000256" key="1">
    <source>
        <dbReference type="PIRNR" id="PIRNR001238"/>
    </source>
</evidence>
<comment type="PTM">
    <text evidence="1">Carboxylation allows a single lysine to coordinate two zinc ions.</text>
</comment>
<dbReference type="NCBIfam" id="TIGR01975">
    <property type="entry name" value="isoAsp_dipep"/>
    <property type="match status" value="1"/>
</dbReference>